<organism evidence="1 2">
    <name type="scientific">Diphasiastrum complanatum</name>
    <name type="common">Issler's clubmoss</name>
    <name type="synonym">Lycopodium complanatum</name>
    <dbReference type="NCBI Taxonomy" id="34168"/>
    <lineage>
        <taxon>Eukaryota</taxon>
        <taxon>Viridiplantae</taxon>
        <taxon>Streptophyta</taxon>
        <taxon>Embryophyta</taxon>
        <taxon>Tracheophyta</taxon>
        <taxon>Lycopodiopsida</taxon>
        <taxon>Lycopodiales</taxon>
        <taxon>Lycopodiaceae</taxon>
        <taxon>Lycopodioideae</taxon>
        <taxon>Diphasiastrum</taxon>
    </lineage>
</organism>
<gene>
    <name evidence="1" type="ORF">O6H91_12G021700</name>
</gene>
<dbReference type="EMBL" id="CM055103">
    <property type="protein sequence ID" value="KAJ7535168.1"/>
    <property type="molecule type" value="Genomic_DNA"/>
</dbReference>
<accession>A0ACC2BZE8</accession>
<evidence type="ECO:0000313" key="2">
    <source>
        <dbReference type="Proteomes" id="UP001162992"/>
    </source>
</evidence>
<evidence type="ECO:0000313" key="1">
    <source>
        <dbReference type="EMBL" id="KAJ7535168.1"/>
    </source>
</evidence>
<protein>
    <submittedName>
        <fullName evidence="1">Uncharacterized protein</fullName>
    </submittedName>
</protein>
<name>A0ACC2BZE8_DIPCM</name>
<dbReference type="Proteomes" id="UP001162992">
    <property type="component" value="Chromosome 12"/>
</dbReference>
<sequence length="311" mass="33806">MGAPKQKWTPEEEAALRAGVEKYGPGKWRAIQKDSKLGPCLVSRSNVDLKDKWRNMNGSPNGHGHSRARKVKKLMEAIPVKPLAIMPAEEEADTAPVISEVEAASANRTERRSLGARYDELVVQAILTLKEPNGSSISEIAGYIEERRRVPSKFRRLLTSKVKSLALQGKLIKVGKNFKVKDGDFLFDSKPTKGLRLRRKDNEGNFTPTFLRDMPKRLRGDVGLKKPYMDFELAKSTTRTAEEAARVAAQAVADAEAAAAAAEQAAMEAEAAEAEAEAAQAAAEAAALAVRPPKKSSRPISSNRAIIPVAV</sequence>
<reference evidence="2" key="1">
    <citation type="journal article" date="2024" name="Proc. Natl. Acad. Sci. U.S.A.">
        <title>Extraordinary preservation of gene collinearity over three hundred million years revealed in homosporous lycophytes.</title>
        <authorList>
            <person name="Li C."/>
            <person name="Wickell D."/>
            <person name="Kuo L.Y."/>
            <person name="Chen X."/>
            <person name="Nie B."/>
            <person name="Liao X."/>
            <person name="Peng D."/>
            <person name="Ji J."/>
            <person name="Jenkins J."/>
            <person name="Williams M."/>
            <person name="Shu S."/>
            <person name="Plott C."/>
            <person name="Barry K."/>
            <person name="Rajasekar S."/>
            <person name="Grimwood J."/>
            <person name="Han X."/>
            <person name="Sun S."/>
            <person name="Hou Z."/>
            <person name="He W."/>
            <person name="Dai G."/>
            <person name="Sun C."/>
            <person name="Schmutz J."/>
            <person name="Leebens-Mack J.H."/>
            <person name="Li F.W."/>
            <person name="Wang L."/>
        </authorList>
    </citation>
    <scope>NUCLEOTIDE SEQUENCE [LARGE SCALE GENOMIC DNA]</scope>
    <source>
        <strain evidence="2">cv. PW_Plant_1</strain>
    </source>
</reference>
<proteinExistence type="predicted"/>
<comment type="caution">
    <text evidence="1">The sequence shown here is derived from an EMBL/GenBank/DDBJ whole genome shotgun (WGS) entry which is preliminary data.</text>
</comment>
<keyword evidence="2" id="KW-1185">Reference proteome</keyword>